<evidence type="ECO:0000313" key="2">
    <source>
        <dbReference type="Proteomes" id="UP000309997"/>
    </source>
</evidence>
<name>A0ACC4AZL6_POPAL</name>
<protein>
    <submittedName>
        <fullName evidence="1">Uncharacterized protein</fullName>
    </submittedName>
</protein>
<evidence type="ECO:0000313" key="1">
    <source>
        <dbReference type="EMBL" id="KAL3571605.1"/>
    </source>
</evidence>
<accession>A0ACC4AZL6</accession>
<dbReference type="EMBL" id="RCHU02000014">
    <property type="protein sequence ID" value="KAL3571605.1"/>
    <property type="molecule type" value="Genomic_DNA"/>
</dbReference>
<comment type="caution">
    <text evidence="1">The sequence shown here is derived from an EMBL/GenBank/DDBJ whole genome shotgun (WGS) entry which is preliminary data.</text>
</comment>
<gene>
    <name evidence="1" type="ORF">D5086_025509</name>
</gene>
<sequence length="323" mass="36562">MVAKISAYEESRRKRMEENKKRMEALNLHKLSQALKISTPTKSSPMKRSKPRVVEKQVVVVRRSSRVANKPAPFFKEVVLDRVVIPRRISKARDLSNRVYATDEARAKAMEKAEKLQSDLGSDYPIFIKSMLQSHVTGGFWLIMREILVQGLPVDFCRRNLPRRDDVITLIDEEADEYQVIYLARKNGLSGGWKGFAVAHGLLDGDAVVFQLIKPTACKVVVNMHQYEHKEALVHLRTPPTINPDGVLGQILFDVCIPKNVEGWDLRSSASLSRHPFNPTRSQWRSRSHISRRDANLRGPAGCSSEVEMNHACAKGCEGNQVR</sequence>
<reference evidence="1 2" key="1">
    <citation type="journal article" date="2024" name="Plant Biotechnol. J.">
        <title>Genome and CRISPR/Cas9 system of a widespread forest tree (Populus alba) in the world.</title>
        <authorList>
            <person name="Liu Y.J."/>
            <person name="Jiang P.F."/>
            <person name="Han X.M."/>
            <person name="Li X.Y."/>
            <person name="Wang H.M."/>
            <person name="Wang Y.J."/>
            <person name="Wang X.X."/>
            <person name="Zeng Q.Y."/>
        </authorList>
    </citation>
    <scope>NUCLEOTIDE SEQUENCE [LARGE SCALE GENOMIC DNA]</scope>
    <source>
        <strain evidence="2">cv. PAL-ZL1</strain>
    </source>
</reference>
<dbReference type="Proteomes" id="UP000309997">
    <property type="component" value="Unassembled WGS sequence"/>
</dbReference>
<proteinExistence type="predicted"/>
<keyword evidence="2" id="KW-1185">Reference proteome</keyword>
<organism evidence="1 2">
    <name type="scientific">Populus alba</name>
    <name type="common">White poplar</name>
    <dbReference type="NCBI Taxonomy" id="43335"/>
    <lineage>
        <taxon>Eukaryota</taxon>
        <taxon>Viridiplantae</taxon>
        <taxon>Streptophyta</taxon>
        <taxon>Embryophyta</taxon>
        <taxon>Tracheophyta</taxon>
        <taxon>Spermatophyta</taxon>
        <taxon>Magnoliopsida</taxon>
        <taxon>eudicotyledons</taxon>
        <taxon>Gunneridae</taxon>
        <taxon>Pentapetalae</taxon>
        <taxon>rosids</taxon>
        <taxon>fabids</taxon>
        <taxon>Malpighiales</taxon>
        <taxon>Salicaceae</taxon>
        <taxon>Saliceae</taxon>
        <taxon>Populus</taxon>
    </lineage>
</organism>